<organism evidence="3">
    <name type="scientific">Zeugodacus cucurbitae</name>
    <name type="common">Melon fruit fly</name>
    <name type="synonym">Bactrocera cucurbitae</name>
    <dbReference type="NCBI Taxonomy" id="28588"/>
    <lineage>
        <taxon>Eukaryota</taxon>
        <taxon>Metazoa</taxon>
        <taxon>Ecdysozoa</taxon>
        <taxon>Arthropoda</taxon>
        <taxon>Hexapoda</taxon>
        <taxon>Insecta</taxon>
        <taxon>Pterygota</taxon>
        <taxon>Neoptera</taxon>
        <taxon>Endopterygota</taxon>
        <taxon>Diptera</taxon>
        <taxon>Brachycera</taxon>
        <taxon>Muscomorpha</taxon>
        <taxon>Tephritoidea</taxon>
        <taxon>Tephritidae</taxon>
        <taxon>Zeugodacus</taxon>
        <taxon>Zeugodacus</taxon>
    </lineage>
</organism>
<proteinExistence type="predicted"/>
<reference evidence="3" key="1">
    <citation type="submission" date="2014-11" db="EMBL/GenBank/DDBJ databases">
        <authorList>
            <person name="Geib S."/>
        </authorList>
    </citation>
    <scope>NUCLEOTIDE SEQUENCE</scope>
</reference>
<dbReference type="AlphaFoldDB" id="A0A0A1XI01"/>
<name>A0A0A1XI01_ZEUCU</name>
<evidence type="ECO:0000256" key="1">
    <source>
        <dbReference type="ARBA" id="ARBA00022737"/>
    </source>
</evidence>
<dbReference type="PANTHER" id="PTHR24111:SF0">
    <property type="entry name" value="LEUCINE-RICH REPEAT-CONTAINING PROTEIN"/>
    <property type="match status" value="1"/>
</dbReference>
<keyword evidence="1" id="KW-0677">Repeat</keyword>
<dbReference type="PANTHER" id="PTHR24111">
    <property type="entry name" value="LEUCINE-RICH REPEAT-CONTAINING PROTEIN 34"/>
    <property type="match status" value="1"/>
</dbReference>
<gene>
    <name evidence="3" type="primary">TCTE1</name>
    <name evidence="3" type="ORF">g.5438</name>
</gene>
<dbReference type="SUPFAM" id="SSF52047">
    <property type="entry name" value="RNI-like"/>
    <property type="match status" value="1"/>
</dbReference>
<accession>A0A0A1XI01</accession>
<reference evidence="3" key="2">
    <citation type="journal article" date="2015" name="Gigascience">
        <title>Reconstructing a comprehensive transcriptome assembly of a white-pupal translocated strain of the pest fruit fly Bactrocera cucurbitae.</title>
        <authorList>
            <person name="Sim S.B."/>
            <person name="Calla B."/>
            <person name="Hall B."/>
            <person name="DeRego T."/>
            <person name="Geib S.M."/>
        </authorList>
    </citation>
    <scope>NUCLEOTIDE SEQUENCE</scope>
</reference>
<dbReference type="Gene3D" id="3.80.10.10">
    <property type="entry name" value="Ribonuclease Inhibitor"/>
    <property type="match status" value="1"/>
</dbReference>
<evidence type="ECO:0000313" key="3">
    <source>
        <dbReference type="EMBL" id="JAD10128.1"/>
    </source>
</evidence>
<feature type="region of interest" description="Disordered" evidence="2">
    <location>
        <begin position="199"/>
        <end position="260"/>
    </location>
</feature>
<feature type="region of interest" description="Disordered" evidence="2">
    <location>
        <begin position="309"/>
        <end position="328"/>
    </location>
</feature>
<sequence>MEEIKEEVKTDYFNPIRMNTLGIPQEHDLLIAYDVYRPSWETLALKSEQGRTVYAEIFIENPKLGPLRDLCTRALTQAHTPKQLPLIAEDPLKLRLYYDSLRLDVPLEECYDITDEKYWRRFVLSKHENITLTFKKEYNWRSLGLSMKFVELVEACPAEYFPIDEMQPIALKIKDYVDEMHIRKLQSMTERFFNEHIHLDDSEESESDSTDVESMTVTPRSTMSASEEEMGSEEEELKSKRGTTKTMAVKETRRDSAEEEIPEVYKTEEELQWERMHEEIMAERKERTRVLREAQEKRRFERQKIRRVRESQKTMTPPPDEEPVVGKKKKKFRAKGVFDMVVEPPEEDEEHLVVDRRNLERQLKTMKKLVYPTRLCHHVSLRFLRFFENLVTFTIEFRGPDMKRDFHERHLKFSYADMEGLAYGISFLQKLKTFRLRSSYMDARKLYILAKSLKCLQSIETIDFGYDCLGDDCGLGLFELFRHTDTIKSLELEHNSIGAHALHFLAIGLSQYAGKLEYLGLAGNPLGERGLHELSTKVLGTQNITQLNVRTSQMTESAIICCIANEFLKHRPLRWLDLRAVPISAKAGEEILTVLQYNTTLMHCDVRNCLLDADLEIDIDIILKRNHYIAENPYLNDYTKTMDEIDAFVNRIKNPILLRAIDAVEKRAECLKNRPPEFTRDSEKQYIEETESTTTQQNIISLTRSITSAEPHMLSTSSSIDVELENVPFVYDPNSFTEEEFLEHVYLPGAGERYFYFTELQQLRLSQIT</sequence>
<protein>
    <submittedName>
        <fullName evidence="3">T-complex-associated testis-expressed protein 1</fullName>
    </submittedName>
</protein>
<feature type="compositionally biased region" description="Acidic residues" evidence="2">
    <location>
        <begin position="226"/>
        <end position="236"/>
    </location>
</feature>
<feature type="compositionally biased region" description="Acidic residues" evidence="2">
    <location>
        <begin position="201"/>
        <end position="211"/>
    </location>
</feature>
<evidence type="ECO:0000256" key="2">
    <source>
        <dbReference type="SAM" id="MobiDB-lite"/>
    </source>
</evidence>
<dbReference type="InterPro" id="IPR052201">
    <property type="entry name" value="LRR-containing_regulator"/>
</dbReference>
<dbReference type="EMBL" id="GBXI01004164">
    <property type="protein sequence ID" value="JAD10128.1"/>
    <property type="molecule type" value="Transcribed_RNA"/>
</dbReference>
<dbReference type="InterPro" id="IPR032675">
    <property type="entry name" value="LRR_dom_sf"/>
</dbReference>